<dbReference type="EMBL" id="HBIH01035747">
    <property type="protein sequence ID" value="CAE0333648.1"/>
    <property type="molecule type" value="Transcribed_RNA"/>
</dbReference>
<evidence type="ECO:0000256" key="1">
    <source>
        <dbReference type="ARBA" id="ARBA00006207"/>
    </source>
</evidence>
<dbReference type="GO" id="GO:0008541">
    <property type="term" value="C:proteasome regulatory particle, lid subcomplex"/>
    <property type="evidence" value="ECO:0007669"/>
    <property type="project" value="TreeGrafter"/>
</dbReference>
<dbReference type="SUPFAM" id="SSF46785">
    <property type="entry name" value="Winged helix' DNA-binding domain"/>
    <property type="match status" value="1"/>
</dbReference>
<dbReference type="SMART" id="SM00088">
    <property type="entry name" value="PINT"/>
    <property type="match status" value="1"/>
</dbReference>
<dbReference type="Pfam" id="PF01399">
    <property type="entry name" value="PCI"/>
    <property type="match status" value="1"/>
</dbReference>
<evidence type="ECO:0000259" key="3">
    <source>
        <dbReference type="PROSITE" id="PS50250"/>
    </source>
</evidence>
<feature type="domain" description="PCI" evidence="3">
    <location>
        <begin position="176"/>
        <end position="350"/>
    </location>
</feature>
<dbReference type="InterPro" id="IPR000717">
    <property type="entry name" value="PCI_dom"/>
</dbReference>
<keyword evidence="2" id="KW-0647">Proteasome</keyword>
<protein>
    <recommendedName>
        <fullName evidence="3">PCI domain-containing protein</fullName>
    </recommendedName>
</protein>
<dbReference type="PROSITE" id="PS50250">
    <property type="entry name" value="PCI"/>
    <property type="match status" value="1"/>
</dbReference>
<dbReference type="InterPro" id="IPR035298">
    <property type="entry name" value="PSMD13"/>
</dbReference>
<evidence type="ECO:0000313" key="4">
    <source>
        <dbReference type="EMBL" id="CAE0333648.1"/>
    </source>
</evidence>
<reference evidence="4" key="1">
    <citation type="submission" date="2021-01" db="EMBL/GenBank/DDBJ databases">
        <authorList>
            <person name="Corre E."/>
            <person name="Pelletier E."/>
            <person name="Niang G."/>
            <person name="Scheremetjew M."/>
            <person name="Finn R."/>
            <person name="Kale V."/>
            <person name="Holt S."/>
            <person name="Cochrane G."/>
            <person name="Meng A."/>
            <person name="Brown T."/>
            <person name="Cohen L."/>
        </authorList>
    </citation>
    <scope>NUCLEOTIDE SEQUENCE</scope>
    <source>
        <strain evidence="4">S3</strain>
    </source>
</reference>
<organism evidence="4">
    <name type="scientific">Strombidium inclinatum</name>
    <dbReference type="NCBI Taxonomy" id="197538"/>
    <lineage>
        <taxon>Eukaryota</taxon>
        <taxon>Sar</taxon>
        <taxon>Alveolata</taxon>
        <taxon>Ciliophora</taxon>
        <taxon>Intramacronucleata</taxon>
        <taxon>Spirotrichea</taxon>
        <taxon>Oligotrichia</taxon>
        <taxon>Strombidiidae</taxon>
        <taxon>Strombidium</taxon>
    </lineage>
</organism>
<dbReference type="InterPro" id="IPR054179">
    <property type="entry name" value="PSD13_N"/>
</dbReference>
<dbReference type="PANTHER" id="PTHR10539">
    <property type="entry name" value="26S PROTEASOME NON-ATPASE REGULATORY SUBUNIT 13"/>
    <property type="match status" value="1"/>
</dbReference>
<dbReference type="InterPro" id="IPR036390">
    <property type="entry name" value="WH_DNA-bd_sf"/>
</dbReference>
<gene>
    <name evidence="4" type="ORF">SINC0208_LOCUS14286</name>
</gene>
<dbReference type="GO" id="GO:0005634">
    <property type="term" value="C:nucleus"/>
    <property type="evidence" value="ECO:0007669"/>
    <property type="project" value="TreeGrafter"/>
</dbReference>
<dbReference type="Pfam" id="PF22037">
    <property type="entry name" value="PSD13_N"/>
    <property type="match status" value="1"/>
</dbReference>
<evidence type="ECO:0000256" key="2">
    <source>
        <dbReference type="ARBA" id="ARBA00022942"/>
    </source>
</evidence>
<dbReference type="PANTHER" id="PTHR10539:SF0">
    <property type="entry name" value="26S PROTEASOME NON-ATPASE REGULATORY SUBUNIT 13"/>
    <property type="match status" value="1"/>
</dbReference>
<comment type="similarity">
    <text evidence="1">Belongs to the proteasome subunit S11 family.</text>
</comment>
<accession>A0A7S3N2E4</accession>
<dbReference type="GO" id="GO:0006511">
    <property type="term" value="P:ubiquitin-dependent protein catabolic process"/>
    <property type="evidence" value="ECO:0007669"/>
    <property type="project" value="TreeGrafter"/>
</dbReference>
<name>A0A7S3N2E4_9SPIT</name>
<sequence length="389" mass="44985">MAAVSASEVTAIFDEQIVKYPDLAELANELKTYYSTSLWHQMTDSLMKYVHSKAFDLTQNEDLLTFYNKLILRLNNKLNPIKYALVTIACSRQHENIEDSIKFLEEAKDRLKNKRDAGYLLDISKAEKKLSLGLHHDCIEALEVLRVEIEEMSDVDPKVFSLMAHVFGLYYRRKEDHENYFKSILQYLAYTPMEDLTTKDKKELSIKVGMSILLGKNVFNIVELLDKELINSLVGTEFEWLHEMMKTLGKGEIEAFSHCVRTHNNAITKFPKIVEEMTYLEQKVRIIAFLEMIFQCNKDERSIPFSKIAATCQVEEGDVEFLVMKAMSLGLIRGTIDEVDQVVQVEWSQPRYLSKDHLKIMGEKMVAWELKLDETIKMVEANAQELVVS</sequence>
<proteinExistence type="inferred from homology"/>
<dbReference type="GO" id="GO:0005198">
    <property type="term" value="F:structural molecule activity"/>
    <property type="evidence" value="ECO:0007669"/>
    <property type="project" value="TreeGrafter"/>
</dbReference>
<dbReference type="GO" id="GO:0005829">
    <property type="term" value="C:cytosol"/>
    <property type="evidence" value="ECO:0007669"/>
    <property type="project" value="TreeGrafter"/>
</dbReference>
<dbReference type="AlphaFoldDB" id="A0A7S3N2E4"/>